<sequence length="60" mass="7115">MNAIPLGESYCWSKQCDSLNRGEKQRQFLPYKRLSNQMITKGFRRRRPRESGGEVAVKRR</sequence>
<dbReference type="Proteomes" id="UP001139308">
    <property type="component" value="Unassembled WGS sequence"/>
</dbReference>
<protein>
    <submittedName>
        <fullName evidence="1">Uncharacterized protein</fullName>
    </submittedName>
</protein>
<evidence type="ECO:0000313" key="2">
    <source>
        <dbReference type="Proteomes" id="UP001139308"/>
    </source>
</evidence>
<organism evidence="1 2">
    <name type="scientific">Paraburkholderia tagetis</name>
    <dbReference type="NCBI Taxonomy" id="2913261"/>
    <lineage>
        <taxon>Bacteria</taxon>
        <taxon>Pseudomonadati</taxon>
        <taxon>Pseudomonadota</taxon>
        <taxon>Betaproteobacteria</taxon>
        <taxon>Burkholderiales</taxon>
        <taxon>Burkholderiaceae</taxon>
        <taxon>Paraburkholderia</taxon>
    </lineage>
</organism>
<accession>A0A9X1UG53</accession>
<evidence type="ECO:0000313" key="1">
    <source>
        <dbReference type="EMBL" id="MCG5075279.1"/>
    </source>
</evidence>
<dbReference type="AlphaFoldDB" id="A0A9X1UG53"/>
<gene>
    <name evidence="1" type="ORF">L5014_18230</name>
</gene>
<keyword evidence="2" id="KW-1185">Reference proteome</keyword>
<comment type="caution">
    <text evidence="1">The sequence shown here is derived from an EMBL/GenBank/DDBJ whole genome shotgun (WGS) entry which is preliminary data.</text>
</comment>
<name>A0A9X1UG53_9BURK</name>
<dbReference type="RefSeq" id="WP_238465137.1">
    <property type="nucleotide sequence ID" value="NZ_JAKLJA010000014.1"/>
</dbReference>
<proteinExistence type="predicted"/>
<reference evidence="1" key="1">
    <citation type="submission" date="2022-01" db="EMBL/GenBank/DDBJ databases">
        <title>Genome sequence and assembly of Parabukholderia sp. RG36.</title>
        <authorList>
            <person name="Chhetri G."/>
        </authorList>
    </citation>
    <scope>NUCLEOTIDE SEQUENCE</scope>
    <source>
        <strain evidence="1">RG36</strain>
    </source>
</reference>
<dbReference type="EMBL" id="JAKLJA010000014">
    <property type="protein sequence ID" value="MCG5075279.1"/>
    <property type="molecule type" value="Genomic_DNA"/>
</dbReference>